<keyword evidence="3" id="KW-1185">Reference proteome</keyword>
<gene>
    <name evidence="2" type="ORF">CR513_42409</name>
</gene>
<dbReference type="OrthoDB" id="1747743at2759"/>
<accession>A0A371FH85</accession>
<sequence>MGQKVVLKPWSPKEVHKDQKKMKVKRKSERKTNRKIRKKEKKKKGKKKGKKRWERKARVKEPYLSGKSKIKEEKIKESLLVGPKEVRRVILAKKEPLFALLTNILLHASPCVGKLLKEFKDVFPEDIPHGLPPLRVIEHYIDFPLRASLLNRLAHRTNPEKAKNMETSQ</sequence>
<reference evidence="2" key="1">
    <citation type="submission" date="2018-05" db="EMBL/GenBank/DDBJ databases">
        <title>Draft genome of Mucuna pruriens seed.</title>
        <authorList>
            <person name="Nnadi N.E."/>
            <person name="Vos R."/>
            <person name="Hasami M.H."/>
            <person name="Devisetty U.K."/>
            <person name="Aguiy J.C."/>
        </authorList>
    </citation>
    <scope>NUCLEOTIDE SEQUENCE [LARGE SCALE GENOMIC DNA]</scope>
    <source>
        <strain evidence="2">JCA_2017</strain>
    </source>
</reference>
<name>A0A371FH85_MUCPR</name>
<dbReference type="EMBL" id="QJKJ01009162">
    <property type="protein sequence ID" value="RDX77473.1"/>
    <property type="molecule type" value="Genomic_DNA"/>
</dbReference>
<protein>
    <submittedName>
        <fullName evidence="2">Uncharacterized protein</fullName>
    </submittedName>
</protein>
<evidence type="ECO:0000313" key="2">
    <source>
        <dbReference type="EMBL" id="RDX77473.1"/>
    </source>
</evidence>
<feature type="non-terminal residue" evidence="2">
    <location>
        <position position="1"/>
    </location>
</feature>
<organism evidence="2 3">
    <name type="scientific">Mucuna pruriens</name>
    <name type="common">Velvet bean</name>
    <name type="synonym">Dolichos pruriens</name>
    <dbReference type="NCBI Taxonomy" id="157652"/>
    <lineage>
        <taxon>Eukaryota</taxon>
        <taxon>Viridiplantae</taxon>
        <taxon>Streptophyta</taxon>
        <taxon>Embryophyta</taxon>
        <taxon>Tracheophyta</taxon>
        <taxon>Spermatophyta</taxon>
        <taxon>Magnoliopsida</taxon>
        <taxon>eudicotyledons</taxon>
        <taxon>Gunneridae</taxon>
        <taxon>Pentapetalae</taxon>
        <taxon>rosids</taxon>
        <taxon>fabids</taxon>
        <taxon>Fabales</taxon>
        <taxon>Fabaceae</taxon>
        <taxon>Papilionoideae</taxon>
        <taxon>50 kb inversion clade</taxon>
        <taxon>NPAAA clade</taxon>
        <taxon>indigoferoid/millettioid clade</taxon>
        <taxon>Phaseoleae</taxon>
        <taxon>Mucuna</taxon>
    </lineage>
</organism>
<comment type="caution">
    <text evidence="2">The sequence shown here is derived from an EMBL/GenBank/DDBJ whole genome shotgun (WGS) entry which is preliminary data.</text>
</comment>
<feature type="compositionally biased region" description="Basic residues" evidence="1">
    <location>
        <begin position="18"/>
        <end position="58"/>
    </location>
</feature>
<evidence type="ECO:0000256" key="1">
    <source>
        <dbReference type="SAM" id="MobiDB-lite"/>
    </source>
</evidence>
<evidence type="ECO:0000313" key="3">
    <source>
        <dbReference type="Proteomes" id="UP000257109"/>
    </source>
</evidence>
<dbReference type="AlphaFoldDB" id="A0A371FH85"/>
<feature type="region of interest" description="Disordered" evidence="1">
    <location>
        <begin position="1"/>
        <end position="58"/>
    </location>
</feature>
<proteinExistence type="predicted"/>
<dbReference type="Proteomes" id="UP000257109">
    <property type="component" value="Unassembled WGS sequence"/>
</dbReference>